<sequence length="149" mass="16086">MLGRSIGLSHTQVHQAHERLVASRLLRAGSSSPIRSSLVSVLTKGVPYFLPAPPQGDALVRGVATGCCVAPLPGSDAQRLVWPDEEGQAEGYAVQPLCTEAVQAARLDPQLHQLLALTDLVRSHRSSLRERSLAAQRLEHLILEPVAMY</sequence>
<dbReference type="RefSeq" id="WP_126350778.1">
    <property type="nucleotide sequence ID" value="NZ_CP086380.1"/>
</dbReference>
<evidence type="ECO:0000313" key="1">
    <source>
        <dbReference type="EMBL" id="RTR30750.1"/>
    </source>
</evidence>
<name>A0A431W5L3_9DEIO</name>
<keyword evidence="2" id="KW-1185">Reference proteome</keyword>
<proteinExistence type="predicted"/>
<dbReference type="AlphaFoldDB" id="A0A431W5L3"/>
<dbReference type="Proteomes" id="UP000277766">
    <property type="component" value="Unassembled WGS sequence"/>
</dbReference>
<evidence type="ECO:0000313" key="2">
    <source>
        <dbReference type="Proteomes" id="UP000277766"/>
    </source>
</evidence>
<accession>A0A431W5L3</accession>
<dbReference type="OrthoDB" id="194359at2"/>
<reference evidence="1 2" key="1">
    <citation type="submission" date="2018-12" db="EMBL/GenBank/DDBJ databases">
        <title>Deinococcus radiophilus ATCC 27603 genome sequencing and assembly.</title>
        <authorList>
            <person name="Maclea K.S."/>
            <person name="Maynard C.R."/>
        </authorList>
    </citation>
    <scope>NUCLEOTIDE SEQUENCE [LARGE SCALE GENOMIC DNA]</scope>
    <source>
        <strain evidence="1 2">ATCC 27603</strain>
    </source>
</reference>
<comment type="caution">
    <text evidence="1">The sequence shown here is derived from an EMBL/GenBank/DDBJ whole genome shotgun (WGS) entry which is preliminary data.</text>
</comment>
<dbReference type="EMBL" id="RXPE01000001">
    <property type="protein sequence ID" value="RTR30750.1"/>
    <property type="molecule type" value="Genomic_DNA"/>
</dbReference>
<organism evidence="1 2">
    <name type="scientific">Deinococcus radiophilus</name>
    <dbReference type="NCBI Taxonomy" id="32062"/>
    <lineage>
        <taxon>Bacteria</taxon>
        <taxon>Thermotogati</taxon>
        <taxon>Deinococcota</taxon>
        <taxon>Deinococci</taxon>
        <taxon>Deinococcales</taxon>
        <taxon>Deinococcaceae</taxon>
        <taxon>Deinococcus</taxon>
    </lineage>
</organism>
<protein>
    <submittedName>
        <fullName evidence="1">MarR family transcriptional regulator</fullName>
    </submittedName>
</protein>
<gene>
    <name evidence="1" type="ORF">EJ104_00385</name>
</gene>